<sequence>MANIDNPSGNWLRRFKNAKFSPLEYPLAFFVLVYLVLEMYYLYARHGSHFTDLTLYYGAASKILDGQVPYRDFQIEYPLLALIPVVIPEFLNRIFSGSLNGYILWFAIQNLALGLSAGYLIAEIEKKNHRIIAYKYLGLLLLSLPIFLFRFDPFPAFLTALTLYYIAKKPFISGSAMMISIATKLYALVMLPVLGLYYLFNRLYRKLFVHAAGFTFILLLIIITFFWIGNNAIDDFLSNHLLRGIHLESVAGGILLLFQKAGMLDIQIIHNYGAFHLESAWSGYALQIVKFLTPVAFVAMLCFIIRVFMRETKRSGKVAMQTLSQVLLLQTLLFILLNKVFSPQYLVWLLPLIPFCNKKSYLLFAFALMLTIIIFPGQYYGLIEMKLLMIVILNLRNFLLVWLLVEVVRDVTPNPLGGG</sequence>
<organism evidence="2 3">
    <name type="scientific">Dyadobacter linearis</name>
    <dbReference type="NCBI Taxonomy" id="2823330"/>
    <lineage>
        <taxon>Bacteria</taxon>
        <taxon>Pseudomonadati</taxon>
        <taxon>Bacteroidota</taxon>
        <taxon>Cytophagia</taxon>
        <taxon>Cytophagales</taxon>
        <taxon>Spirosomataceae</taxon>
        <taxon>Dyadobacter</taxon>
    </lineage>
</organism>
<feature type="transmembrane region" description="Helical" evidence="1">
    <location>
        <begin position="320"/>
        <end position="341"/>
    </location>
</feature>
<evidence type="ECO:0000313" key="2">
    <source>
        <dbReference type="EMBL" id="CAG5074715.1"/>
    </source>
</evidence>
<proteinExistence type="predicted"/>
<feature type="transmembrane region" description="Helical" evidence="1">
    <location>
        <begin position="361"/>
        <end position="380"/>
    </location>
</feature>
<gene>
    <name evidence="2" type="ORF">DYBT9623_05403</name>
</gene>
<reference evidence="2 3" key="1">
    <citation type="submission" date="2021-04" db="EMBL/GenBank/DDBJ databases">
        <authorList>
            <person name="Rodrigo-Torres L."/>
            <person name="Arahal R. D."/>
            <person name="Lucena T."/>
        </authorList>
    </citation>
    <scope>NUCLEOTIDE SEQUENCE [LARGE SCALE GENOMIC DNA]</scope>
    <source>
        <strain evidence="2 3">CECT 9623</strain>
    </source>
</reference>
<accession>A0ABM8UYH4</accession>
<protein>
    <recommendedName>
        <fullName evidence="4">DUF2029 domain-containing protein</fullName>
    </recommendedName>
</protein>
<keyword evidence="1" id="KW-0812">Transmembrane</keyword>
<feature type="transmembrane region" description="Helical" evidence="1">
    <location>
        <begin position="133"/>
        <end position="151"/>
    </location>
</feature>
<dbReference type="Proteomes" id="UP000679725">
    <property type="component" value="Unassembled WGS sequence"/>
</dbReference>
<feature type="transmembrane region" description="Helical" evidence="1">
    <location>
        <begin position="284"/>
        <end position="308"/>
    </location>
</feature>
<dbReference type="RefSeq" id="WP_215236625.1">
    <property type="nucleotide sequence ID" value="NZ_CAJRAU010000013.1"/>
</dbReference>
<keyword evidence="1" id="KW-1133">Transmembrane helix</keyword>
<keyword evidence="3" id="KW-1185">Reference proteome</keyword>
<evidence type="ECO:0000256" key="1">
    <source>
        <dbReference type="SAM" id="Phobius"/>
    </source>
</evidence>
<feature type="transmembrane region" description="Helical" evidence="1">
    <location>
        <begin position="23"/>
        <end position="43"/>
    </location>
</feature>
<feature type="transmembrane region" description="Helical" evidence="1">
    <location>
        <begin position="171"/>
        <end position="200"/>
    </location>
</feature>
<evidence type="ECO:0000313" key="3">
    <source>
        <dbReference type="Proteomes" id="UP000679725"/>
    </source>
</evidence>
<dbReference type="EMBL" id="CAJRAU010000013">
    <property type="protein sequence ID" value="CAG5074715.1"/>
    <property type="molecule type" value="Genomic_DNA"/>
</dbReference>
<comment type="caution">
    <text evidence="2">The sequence shown here is derived from an EMBL/GenBank/DDBJ whole genome shotgun (WGS) entry which is preliminary data.</text>
</comment>
<feature type="transmembrane region" description="Helical" evidence="1">
    <location>
        <begin position="207"/>
        <end position="228"/>
    </location>
</feature>
<evidence type="ECO:0008006" key="4">
    <source>
        <dbReference type="Google" id="ProtNLM"/>
    </source>
</evidence>
<name>A0ABM8UYH4_9BACT</name>
<feature type="transmembrane region" description="Helical" evidence="1">
    <location>
        <begin position="102"/>
        <end position="121"/>
    </location>
</feature>
<keyword evidence="1" id="KW-0472">Membrane</keyword>